<organism evidence="9 10">
    <name type="scientific">Bimuria novae-zelandiae CBS 107.79</name>
    <dbReference type="NCBI Taxonomy" id="1447943"/>
    <lineage>
        <taxon>Eukaryota</taxon>
        <taxon>Fungi</taxon>
        <taxon>Dikarya</taxon>
        <taxon>Ascomycota</taxon>
        <taxon>Pezizomycotina</taxon>
        <taxon>Dothideomycetes</taxon>
        <taxon>Pleosporomycetidae</taxon>
        <taxon>Pleosporales</taxon>
        <taxon>Massarineae</taxon>
        <taxon>Didymosphaeriaceae</taxon>
        <taxon>Bimuria</taxon>
    </lineage>
</organism>
<feature type="region of interest" description="Disordered" evidence="7">
    <location>
        <begin position="1"/>
        <end position="43"/>
    </location>
</feature>
<feature type="compositionally biased region" description="Basic and acidic residues" evidence="7">
    <location>
        <begin position="17"/>
        <end position="26"/>
    </location>
</feature>
<dbReference type="PROSITE" id="PS50845">
    <property type="entry name" value="RETICULON"/>
    <property type="match status" value="1"/>
</dbReference>
<keyword evidence="4 6" id="KW-1133">Transmembrane helix</keyword>
<name>A0A6A5V179_9PLEO</name>
<feature type="domain" description="Reticulon" evidence="8">
    <location>
        <begin position="135"/>
        <end position="332"/>
    </location>
</feature>
<proteinExistence type="predicted"/>
<evidence type="ECO:0000259" key="8">
    <source>
        <dbReference type="PROSITE" id="PS50845"/>
    </source>
</evidence>
<dbReference type="GO" id="GO:0005789">
    <property type="term" value="C:endoplasmic reticulum membrane"/>
    <property type="evidence" value="ECO:0007669"/>
    <property type="project" value="UniProtKB-SubCell"/>
</dbReference>
<feature type="transmembrane region" description="Helical" evidence="6">
    <location>
        <begin position="146"/>
        <end position="164"/>
    </location>
</feature>
<dbReference type="OrthoDB" id="567788at2759"/>
<evidence type="ECO:0000256" key="4">
    <source>
        <dbReference type="ARBA" id="ARBA00022989"/>
    </source>
</evidence>
<keyword evidence="2 6" id="KW-0812">Transmembrane</keyword>
<evidence type="ECO:0000313" key="9">
    <source>
        <dbReference type="EMBL" id="KAF1967067.1"/>
    </source>
</evidence>
<accession>A0A6A5V179</accession>
<reference evidence="9" key="1">
    <citation type="journal article" date="2020" name="Stud. Mycol.">
        <title>101 Dothideomycetes genomes: a test case for predicting lifestyles and emergence of pathogens.</title>
        <authorList>
            <person name="Haridas S."/>
            <person name="Albert R."/>
            <person name="Binder M."/>
            <person name="Bloem J."/>
            <person name="Labutti K."/>
            <person name="Salamov A."/>
            <person name="Andreopoulos B."/>
            <person name="Baker S."/>
            <person name="Barry K."/>
            <person name="Bills G."/>
            <person name="Bluhm B."/>
            <person name="Cannon C."/>
            <person name="Castanera R."/>
            <person name="Culley D."/>
            <person name="Daum C."/>
            <person name="Ezra D."/>
            <person name="Gonzalez J."/>
            <person name="Henrissat B."/>
            <person name="Kuo A."/>
            <person name="Liang C."/>
            <person name="Lipzen A."/>
            <person name="Lutzoni F."/>
            <person name="Magnuson J."/>
            <person name="Mondo S."/>
            <person name="Nolan M."/>
            <person name="Ohm R."/>
            <person name="Pangilinan J."/>
            <person name="Park H.-J."/>
            <person name="Ramirez L."/>
            <person name="Alfaro M."/>
            <person name="Sun H."/>
            <person name="Tritt A."/>
            <person name="Yoshinaga Y."/>
            <person name="Zwiers L.-H."/>
            <person name="Turgeon B."/>
            <person name="Goodwin S."/>
            <person name="Spatafora J."/>
            <person name="Crous P."/>
            <person name="Grigoriev I."/>
        </authorList>
    </citation>
    <scope>NUCLEOTIDE SEQUENCE</scope>
    <source>
        <strain evidence="9">CBS 107.79</strain>
    </source>
</reference>
<dbReference type="EMBL" id="ML976737">
    <property type="protein sequence ID" value="KAF1967067.1"/>
    <property type="molecule type" value="Genomic_DNA"/>
</dbReference>
<keyword evidence="10" id="KW-1185">Reference proteome</keyword>
<feature type="transmembrane region" description="Helical" evidence="6">
    <location>
        <begin position="240"/>
        <end position="257"/>
    </location>
</feature>
<dbReference type="Proteomes" id="UP000800036">
    <property type="component" value="Unassembled WGS sequence"/>
</dbReference>
<comment type="subcellular location">
    <subcellularLocation>
        <location evidence="1 6">Endoplasmic reticulum membrane</location>
        <topology evidence="1 6">Multi-pass membrane protein</topology>
    </subcellularLocation>
</comment>
<feature type="transmembrane region" description="Helical" evidence="6">
    <location>
        <begin position="263"/>
        <end position="281"/>
    </location>
</feature>
<gene>
    <name evidence="9" type="ORF">BU23DRAFT_584019</name>
</gene>
<protein>
    <recommendedName>
        <fullName evidence="6">Reticulon-like protein</fullName>
    </recommendedName>
</protein>
<keyword evidence="5 6" id="KW-0472">Membrane</keyword>
<evidence type="ECO:0000256" key="5">
    <source>
        <dbReference type="ARBA" id="ARBA00023136"/>
    </source>
</evidence>
<evidence type="ECO:0000256" key="7">
    <source>
        <dbReference type="SAM" id="MobiDB-lite"/>
    </source>
</evidence>
<dbReference type="InterPro" id="IPR003388">
    <property type="entry name" value="Reticulon"/>
</dbReference>
<evidence type="ECO:0000256" key="1">
    <source>
        <dbReference type="ARBA" id="ARBA00004477"/>
    </source>
</evidence>
<feature type="compositionally biased region" description="Low complexity" evidence="7">
    <location>
        <begin position="28"/>
        <end position="41"/>
    </location>
</feature>
<feature type="compositionally biased region" description="Low complexity" evidence="7">
    <location>
        <begin position="1"/>
        <end position="12"/>
    </location>
</feature>
<evidence type="ECO:0000313" key="10">
    <source>
        <dbReference type="Proteomes" id="UP000800036"/>
    </source>
</evidence>
<feature type="region of interest" description="Disordered" evidence="7">
    <location>
        <begin position="333"/>
        <end position="377"/>
    </location>
</feature>
<evidence type="ECO:0000256" key="3">
    <source>
        <dbReference type="ARBA" id="ARBA00022824"/>
    </source>
</evidence>
<keyword evidence="3 6" id="KW-0256">Endoplasmic reticulum</keyword>
<evidence type="ECO:0000256" key="6">
    <source>
        <dbReference type="RuleBase" id="RU363132"/>
    </source>
</evidence>
<evidence type="ECO:0000256" key="2">
    <source>
        <dbReference type="ARBA" id="ARBA00022692"/>
    </source>
</evidence>
<dbReference type="Pfam" id="PF02453">
    <property type="entry name" value="Reticulon"/>
    <property type="match status" value="1"/>
</dbReference>
<dbReference type="AlphaFoldDB" id="A0A6A5V179"/>
<sequence>MTTPNNLNTNPLVLSEDNSHNGRWHETSANGNANANANGSSMGEHAVNAKNSLLKCKSATPSNNLPAAQSAMASVNDHPATQDLKNTVVNGPVAEKAKAEATATRNEFADLANSRTTPGQPAATGQPLTHYHSLFYRLLSWKNPRATALSFTSTLIFIFAARYLNLFRYILKAAWVTFGTTAAAELAGQLTIGKGFTSQFRPRQYFTIQKASLERLTDDIEQFINFFVIESQRIVFAENVYTTIAAFFASLAAYFLIKFVPLWGLALIATTVAYLGPLVYIKNKEVIDAQLEKGYNLANRQATQLRDLAAERTGNATKLLRESTQQYTAKAQETINNYRGRSASPEVKREDFPSAPKAEPVVKEEPASPKPVAEPAL</sequence>